<evidence type="ECO:0000313" key="3">
    <source>
        <dbReference type="EMBL" id="KKZ10610.1"/>
    </source>
</evidence>
<dbReference type="AlphaFoldDB" id="A0A0G2HJ25"/>
<organism evidence="3 4">
    <name type="scientific">Candidatus Synechococcus spongiarum SP3</name>
    <dbReference type="NCBI Taxonomy" id="1604020"/>
    <lineage>
        <taxon>Bacteria</taxon>
        <taxon>Bacillati</taxon>
        <taxon>Cyanobacteriota</taxon>
        <taxon>Cyanophyceae</taxon>
        <taxon>Synechococcales</taxon>
        <taxon>Synechococcaceae</taxon>
        <taxon>Synechococcus</taxon>
    </lineage>
</organism>
<reference evidence="3 4" key="1">
    <citation type="submission" date="2015-01" db="EMBL/GenBank/DDBJ databases">
        <title>Lifestyle Evolution in Cyanobacterial Symbionts of Sponges.</title>
        <authorList>
            <person name="Burgsdorf I."/>
            <person name="Slaby B.M."/>
            <person name="Handley K.M."/>
            <person name="Haber M."/>
            <person name="Blom J."/>
            <person name="Marshall C.W."/>
            <person name="Gilbert J.A."/>
            <person name="Hentschel U."/>
            <person name="Steindler L."/>
        </authorList>
    </citation>
    <scope>NUCLEOTIDE SEQUENCE [LARGE SCALE GENOMIC DNA]</scope>
    <source>
        <strain evidence="3">SP3</strain>
    </source>
</reference>
<sequence>MAGTQVLGSGVWAVKRSLLVLVLVSPWLVAVWVGLHNLRQPRQLQLLTGTTPALPIGGWLLLSSSLGATLGATAVGVLLRTGRSPGRRRWPQASLEENTHHAEADDDGRAGEEANTSPRRWRDRDTASSLREPPPIVDVPFRVVGPARTPGPESDAPPPPPSDSPACNDDDWQPSQPEAW</sequence>
<protein>
    <submittedName>
        <fullName evidence="3">Uncharacterized protein</fullName>
    </submittedName>
</protein>
<name>A0A0G2HJ25_9SYNE</name>
<dbReference type="EMBL" id="JXQG01000082">
    <property type="protein sequence ID" value="KKZ10610.1"/>
    <property type="molecule type" value="Genomic_DNA"/>
</dbReference>
<comment type="caution">
    <text evidence="3">The sequence shown here is derived from an EMBL/GenBank/DDBJ whole genome shotgun (WGS) entry which is preliminary data.</text>
</comment>
<evidence type="ECO:0000256" key="2">
    <source>
        <dbReference type="SAM" id="Phobius"/>
    </source>
</evidence>
<evidence type="ECO:0000313" key="4">
    <source>
        <dbReference type="Proteomes" id="UP000035067"/>
    </source>
</evidence>
<feature type="region of interest" description="Disordered" evidence="1">
    <location>
        <begin position="83"/>
        <end position="180"/>
    </location>
</feature>
<feature type="compositionally biased region" description="Basic and acidic residues" evidence="1">
    <location>
        <begin position="97"/>
        <end position="112"/>
    </location>
</feature>
<gene>
    <name evidence="3" type="ORF">TE42_09720</name>
</gene>
<dbReference type="PATRIC" id="fig|1604020.3.peg.2256"/>
<dbReference type="Proteomes" id="UP000035067">
    <property type="component" value="Unassembled WGS sequence"/>
</dbReference>
<feature type="transmembrane region" description="Helical" evidence="2">
    <location>
        <begin position="56"/>
        <end position="79"/>
    </location>
</feature>
<feature type="transmembrane region" description="Helical" evidence="2">
    <location>
        <begin position="18"/>
        <end position="36"/>
    </location>
</feature>
<accession>A0A0G2HJ25</accession>
<keyword evidence="2" id="KW-1133">Transmembrane helix</keyword>
<proteinExistence type="predicted"/>
<keyword evidence="2" id="KW-0472">Membrane</keyword>
<evidence type="ECO:0000256" key="1">
    <source>
        <dbReference type="SAM" id="MobiDB-lite"/>
    </source>
</evidence>
<keyword evidence="2" id="KW-0812">Transmembrane</keyword>